<evidence type="ECO:0000313" key="3">
    <source>
        <dbReference type="EMBL" id="RBQ17254.1"/>
    </source>
</evidence>
<reference evidence="3 4" key="1">
    <citation type="submission" date="2018-06" db="EMBL/GenBank/DDBJ databases">
        <title>Sphaerisporangium craniellae sp. nov., isolated from a marine sponge in the South China Sea.</title>
        <authorList>
            <person name="Li L."/>
        </authorList>
    </citation>
    <scope>NUCLEOTIDE SEQUENCE [LARGE SCALE GENOMIC DNA]</scope>
    <source>
        <strain evidence="3 4">LHW63015</strain>
    </source>
</reference>
<dbReference type="EMBL" id="QMEY01000012">
    <property type="protein sequence ID" value="RBQ17254.1"/>
    <property type="molecule type" value="Genomic_DNA"/>
</dbReference>
<comment type="caution">
    <text evidence="3">The sequence shown here is derived from an EMBL/GenBank/DDBJ whole genome shotgun (WGS) entry which is preliminary data.</text>
</comment>
<protein>
    <submittedName>
        <fullName evidence="3">Uncharacterized protein</fullName>
    </submittedName>
</protein>
<evidence type="ECO:0000256" key="2">
    <source>
        <dbReference type="SAM" id="Phobius"/>
    </source>
</evidence>
<sequence>MLEQLGQTLLETPRVDRQPRVQQIWSTAQIVVNTIYVLLVIAGGVILMSAETLESSYTIKDIAPRLVVAFIAANVSSQVAGLAIGLANALAAALLGHGLTPQAAADTLAQRLDQNLDAGGVLIVLLVLAALVFAVALSIVYVMRMTLTIVLVSAAPILLACHALPQTEGLAFLWWRALAGVLAVQVTQALVFVITLRVLLTPDNGGVLTTDNQGWDLLIVICMLYVLLRIPTWIMRRVMHGGGRGLVGLVVRVMVLRRIVTSPLIRTLAHRARKTPKSGERPRPGPGGGEGS</sequence>
<dbReference type="InterPro" id="IPR045782">
    <property type="entry name" value="TrbL_3"/>
</dbReference>
<feature type="transmembrane region" description="Helical" evidence="2">
    <location>
        <begin position="67"/>
        <end position="95"/>
    </location>
</feature>
<dbReference type="RefSeq" id="WP_113983262.1">
    <property type="nucleotide sequence ID" value="NZ_QMEY01000012.1"/>
</dbReference>
<keyword evidence="4" id="KW-1185">Reference proteome</keyword>
<keyword evidence="2" id="KW-1133">Transmembrane helix</keyword>
<evidence type="ECO:0000256" key="1">
    <source>
        <dbReference type="SAM" id="MobiDB-lite"/>
    </source>
</evidence>
<name>A0A366LVA9_9ACTN</name>
<feature type="transmembrane region" description="Helical" evidence="2">
    <location>
        <begin position="24"/>
        <end position="47"/>
    </location>
</feature>
<gene>
    <name evidence="3" type="ORF">DP939_25240</name>
</gene>
<keyword evidence="2" id="KW-0472">Membrane</keyword>
<evidence type="ECO:0000313" key="4">
    <source>
        <dbReference type="Proteomes" id="UP000253303"/>
    </source>
</evidence>
<feature type="region of interest" description="Disordered" evidence="1">
    <location>
        <begin position="271"/>
        <end position="292"/>
    </location>
</feature>
<dbReference type="AlphaFoldDB" id="A0A366LVA9"/>
<feature type="transmembrane region" description="Helical" evidence="2">
    <location>
        <begin position="177"/>
        <end position="200"/>
    </location>
</feature>
<organism evidence="3 4">
    <name type="scientific">Spongiactinospora rosea</name>
    <dbReference type="NCBI Taxonomy" id="2248750"/>
    <lineage>
        <taxon>Bacteria</taxon>
        <taxon>Bacillati</taxon>
        <taxon>Actinomycetota</taxon>
        <taxon>Actinomycetes</taxon>
        <taxon>Streptosporangiales</taxon>
        <taxon>Streptosporangiaceae</taxon>
        <taxon>Spongiactinospora</taxon>
    </lineage>
</organism>
<dbReference type="Proteomes" id="UP000253303">
    <property type="component" value="Unassembled WGS sequence"/>
</dbReference>
<accession>A0A366LVA9</accession>
<dbReference type="Pfam" id="PF19590">
    <property type="entry name" value="TrbL_3"/>
    <property type="match status" value="1"/>
</dbReference>
<feature type="transmembrane region" description="Helical" evidence="2">
    <location>
        <begin position="116"/>
        <end position="141"/>
    </location>
</feature>
<feature type="transmembrane region" description="Helical" evidence="2">
    <location>
        <begin position="147"/>
        <end position="165"/>
    </location>
</feature>
<feature type="transmembrane region" description="Helical" evidence="2">
    <location>
        <begin position="212"/>
        <end position="230"/>
    </location>
</feature>
<dbReference type="OrthoDB" id="3417255at2"/>
<keyword evidence="2" id="KW-0812">Transmembrane</keyword>
<proteinExistence type="predicted"/>